<dbReference type="GO" id="GO:0004497">
    <property type="term" value="F:monooxygenase activity"/>
    <property type="evidence" value="ECO:0007669"/>
    <property type="project" value="UniProtKB-KW"/>
</dbReference>
<keyword evidence="12" id="KW-1185">Reference proteome</keyword>
<dbReference type="InterPro" id="IPR017972">
    <property type="entry name" value="Cyt_P450_CS"/>
</dbReference>
<accession>A0A5N5X5V5</accession>
<sequence length="502" mass="57256">MALAALGGIGISLGALIILSVVYVLHILYNLYLHPLHKYPGPWHWAASDLPRLLMVLQGKYVHYNHELHVRYGEVVRVGPNEISYIHPQAWKDIYHHGKENFVKDPDFMGELPNGVPHIGTADRVTHSRMRKAFSHAFSERALREQETLIQRHTNQMVSMVKDIIGREASSATMNIVDVYNFTTFDMMSEMTFGESLRLLETKTYVPWVTAIFQGLKFMTLRGVMKKLSTLGRLSELLVSRGLHKQFEAHFNFSSDLVNRRLAKTDNKNPDIWHFVLQQKEEARLSVPEMHSNASGLMIGGAETVATTLCGLTSHLLREPAVLKRLVTEIREAFATDEDITLLKLARLEYLDACITESLRLYPAAAVGLPRIVPLTGGNVCNDMIPGRTTVYLSNYAANRSEMNFSRPEEYLPERWIGSNPPFQNDRKDVFQPFSTGPRNCIGKNLAWHQMRIIMAKLLWHFDILDFGVNKDWMDQKVFITWEKNDLPVSVSIRGKDANWAE</sequence>
<name>A0A5N5X5V5_9EURO</name>
<keyword evidence="5 9" id="KW-0560">Oxidoreductase</keyword>
<evidence type="ECO:0000256" key="8">
    <source>
        <dbReference type="PIRSR" id="PIRSR602401-1"/>
    </source>
</evidence>
<feature type="binding site" description="axial binding residue" evidence="8">
    <location>
        <position position="441"/>
    </location>
    <ligand>
        <name>heme</name>
        <dbReference type="ChEBI" id="CHEBI:30413"/>
    </ligand>
    <ligandPart>
        <name>Fe</name>
        <dbReference type="ChEBI" id="CHEBI:18248"/>
    </ligandPart>
</feature>
<keyword evidence="7 9" id="KW-0503">Monooxygenase</keyword>
<dbReference type="PANTHER" id="PTHR24305:SF210">
    <property type="entry name" value="CYTOCHROME P450 MONOOXYGENASE ASQL-RELATED"/>
    <property type="match status" value="1"/>
</dbReference>
<evidence type="ECO:0000256" key="4">
    <source>
        <dbReference type="ARBA" id="ARBA00022723"/>
    </source>
</evidence>
<keyword evidence="10" id="KW-0472">Membrane</keyword>
<dbReference type="Gene3D" id="1.10.630.10">
    <property type="entry name" value="Cytochrome P450"/>
    <property type="match status" value="1"/>
</dbReference>
<dbReference type="Proteomes" id="UP000326565">
    <property type="component" value="Unassembled WGS sequence"/>
</dbReference>
<evidence type="ECO:0000313" key="11">
    <source>
        <dbReference type="EMBL" id="KAB8076131.1"/>
    </source>
</evidence>
<gene>
    <name evidence="11" type="ORF">BDV29DRAFT_189729</name>
</gene>
<organism evidence="11 12">
    <name type="scientific">Aspergillus leporis</name>
    <dbReference type="NCBI Taxonomy" id="41062"/>
    <lineage>
        <taxon>Eukaryota</taxon>
        <taxon>Fungi</taxon>
        <taxon>Dikarya</taxon>
        <taxon>Ascomycota</taxon>
        <taxon>Pezizomycotina</taxon>
        <taxon>Eurotiomycetes</taxon>
        <taxon>Eurotiomycetidae</taxon>
        <taxon>Eurotiales</taxon>
        <taxon>Aspergillaceae</taxon>
        <taxon>Aspergillus</taxon>
        <taxon>Aspergillus subgen. Circumdati</taxon>
    </lineage>
</organism>
<dbReference type="PRINTS" id="PR00463">
    <property type="entry name" value="EP450I"/>
</dbReference>
<evidence type="ECO:0000256" key="9">
    <source>
        <dbReference type="RuleBase" id="RU000461"/>
    </source>
</evidence>
<dbReference type="AlphaFoldDB" id="A0A5N5X5V5"/>
<dbReference type="PRINTS" id="PR00385">
    <property type="entry name" value="P450"/>
</dbReference>
<evidence type="ECO:0000313" key="12">
    <source>
        <dbReference type="Proteomes" id="UP000326565"/>
    </source>
</evidence>
<dbReference type="Pfam" id="PF00067">
    <property type="entry name" value="p450"/>
    <property type="match status" value="1"/>
</dbReference>
<evidence type="ECO:0000256" key="1">
    <source>
        <dbReference type="ARBA" id="ARBA00001971"/>
    </source>
</evidence>
<dbReference type="GO" id="GO:0005506">
    <property type="term" value="F:iron ion binding"/>
    <property type="evidence" value="ECO:0007669"/>
    <property type="project" value="InterPro"/>
</dbReference>
<evidence type="ECO:0000256" key="3">
    <source>
        <dbReference type="ARBA" id="ARBA00022617"/>
    </source>
</evidence>
<keyword evidence="4 8" id="KW-0479">Metal-binding</keyword>
<comment type="cofactor">
    <cofactor evidence="1 8">
        <name>heme</name>
        <dbReference type="ChEBI" id="CHEBI:30413"/>
    </cofactor>
</comment>
<dbReference type="CDD" id="cd11058">
    <property type="entry name" value="CYP60B-like"/>
    <property type="match status" value="1"/>
</dbReference>
<evidence type="ECO:0000256" key="5">
    <source>
        <dbReference type="ARBA" id="ARBA00023002"/>
    </source>
</evidence>
<dbReference type="SUPFAM" id="SSF48264">
    <property type="entry name" value="Cytochrome P450"/>
    <property type="match status" value="1"/>
</dbReference>
<dbReference type="GO" id="GO:0020037">
    <property type="term" value="F:heme binding"/>
    <property type="evidence" value="ECO:0007669"/>
    <property type="project" value="InterPro"/>
</dbReference>
<dbReference type="InterPro" id="IPR001128">
    <property type="entry name" value="Cyt_P450"/>
</dbReference>
<proteinExistence type="inferred from homology"/>
<reference evidence="11 12" key="1">
    <citation type="submission" date="2019-04" db="EMBL/GenBank/DDBJ databases">
        <title>Friends and foes A comparative genomics study of 23 Aspergillus species from section Flavi.</title>
        <authorList>
            <consortium name="DOE Joint Genome Institute"/>
            <person name="Kjaerbolling I."/>
            <person name="Vesth T."/>
            <person name="Frisvad J.C."/>
            <person name="Nybo J.L."/>
            <person name="Theobald S."/>
            <person name="Kildgaard S."/>
            <person name="Isbrandt T."/>
            <person name="Kuo A."/>
            <person name="Sato A."/>
            <person name="Lyhne E.K."/>
            <person name="Kogle M.E."/>
            <person name="Wiebenga A."/>
            <person name="Kun R.S."/>
            <person name="Lubbers R.J."/>
            <person name="Makela M.R."/>
            <person name="Barry K."/>
            <person name="Chovatia M."/>
            <person name="Clum A."/>
            <person name="Daum C."/>
            <person name="Haridas S."/>
            <person name="He G."/>
            <person name="LaButti K."/>
            <person name="Lipzen A."/>
            <person name="Mondo S."/>
            <person name="Riley R."/>
            <person name="Salamov A."/>
            <person name="Simmons B.A."/>
            <person name="Magnuson J.K."/>
            <person name="Henrissat B."/>
            <person name="Mortensen U.H."/>
            <person name="Larsen T.O."/>
            <person name="Devries R.P."/>
            <person name="Grigoriev I.V."/>
            <person name="Machida M."/>
            <person name="Baker S.E."/>
            <person name="Andersen M.R."/>
        </authorList>
    </citation>
    <scope>NUCLEOTIDE SEQUENCE [LARGE SCALE GENOMIC DNA]</scope>
    <source>
        <strain evidence="11 12">CBS 151.66</strain>
    </source>
</reference>
<dbReference type="EMBL" id="ML732185">
    <property type="protein sequence ID" value="KAB8076131.1"/>
    <property type="molecule type" value="Genomic_DNA"/>
</dbReference>
<dbReference type="InterPro" id="IPR036396">
    <property type="entry name" value="Cyt_P450_sf"/>
</dbReference>
<comment type="similarity">
    <text evidence="2 9">Belongs to the cytochrome P450 family.</text>
</comment>
<dbReference type="InterPro" id="IPR050121">
    <property type="entry name" value="Cytochrome_P450_monoxygenase"/>
</dbReference>
<dbReference type="PROSITE" id="PS00086">
    <property type="entry name" value="CYTOCHROME_P450"/>
    <property type="match status" value="1"/>
</dbReference>
<keyword evidence="10" id="KW-1133">Transmembrane helix</keyword>
<protein>
    <submittedName>
        <fullName evidence="11">Cytochrome P450</fullName>
    </submittedName>
</protein>
<evidence type="ECO:0000256" key="6">
    <source>
        <dbReference type="ARBA" id="ARBA00023004"/>
    </source>
</evidence>
<dbReference type="InterPro" id="IPR002401">
    <property type="entry name" value="Cyt_P450_E_grp-I"/>
</dbReference>
<dbReference type="PANTHER" id="PTHR24305">
    <property type="entry name" value="CYTOCHROME P450"/>
    <property type="match status" value="1"/>
</dbReference>
<evidence type="ECO:0000256" key="10">
    <source>
        <dbReference type="SAM" id="Phobius"/>
    </source>
</evidence>
<keyword evidence="6 8" id="KW-0408">Iron</keyword>
<keyword evidence="3 8" id="KW-0349">Heme</keyword>
<keyword evidence="10" id="KW-0812">Transmembrane</keyword>
<feature type="transmembrane region" description="Helical" evidence="10">
    <location>
        <begin position="6"/>
        <end position="29"/>
    </location>
</feature>
<dbReference type="GO" id="GO:0016705">
    <property type="term" value="F:oxidoreductase activity, acting on paired donors, with incorporation or reduction of molecular oxygen"/>
    <property type="evidence" value="ECO:0007669"/>
    <property type="project" value="InterPro"/>
</dbReference>
<dbReference type="OrthoDB" id="1470350at2759"/>
<evidence type="ECO:0000256" key="2">
    <source>
        <dbReference type="ARBA" id="ARBA00010617"/>
    </source>
</evidence>
<evidence type="ECO:0000256" key="7">
    <source>
        <dbReference type="ARBA" id="ARBA00023033"/>
    </source>
</evidence>